<evidence type="ECO:0000256" key="1">
    <source>
        <dbReference type="SAM" id="Phobius"/>
    </source>
</evidence>
<gene>
    <name evidence="2" type="ORF">A2U01_0011693</name>
</gene>
<proteinExistence type="predicted"/>
<organism evidence="2 3">
    <name type="scientific">Trifolium medium</name>
    <dbReference type="NCBI Taxonomy" id="97028"/>
    <lineage>
        <taxon>Eukaryota</taxon>
        <taxon>Viridiplantae</taxon>
        <taxon>Streptophyta</taxon>
        <taxon>Embryophyta</taxon>
        <taxon>Tracheophyta</taxon>
        <taxon>Spermatophyta</taxon>
        <taxon>Magnoliopsida</taxon>
        <taxon>eudicotyledons</taxon>
        <taxon>Gunneridae</taxon>
        <taxon>Pentapetalae</taxon>
        <taxon>rosids</taxon>
        <taxon>fabids</taxon>
        <taxon>Fabales</taxon>
        <taxon>Fabaceae</taxon>
        <taxon>Papilionoideae</taxon>
        <taxon>50 kb inversion clade</taxon>
        <taxon>NPAAA clade</taxon>
        <taxon>Hologalegina</taxon>
        <taxon>IRL clade</taxon>
        <taxon>Trifolieae</taxon>
        <taxon>Trifolium</taxon>
    </lineage>
</organism>
<feature type="non-terminal residue" evidence="2">
    <location>
        <position position="1"/>
    </location>
</feature>
<evidence type="ECO:0000313" key="3">
    <source>
        <dbReference type="Proteomes" id="UP000265520"/>
    </source>
</evidence>
<dbReference type="Proteomes" id="UP000265520">
    <property type="component" value="Unassembled WGS sequence"/>
</dbReference>
<keyword evidence="3" id="KW-1185">Reference proteome</keyword>
<keyword evidence="1" id="KW-0812">Transmembrane</keyword>
<accession>A0A392MTH1</accession>
<dbReference type="AlphaFoldDB" id="A0A392MTH1"/>
<feature type="transmembrane region" description="Helical" evidence="1">
    <location>
        <begin position="12"/>
        <end position="30"/>
    </location>
</feature>
<evidence type="ECO:0000313" key="2">
    <source>
        <dbReference type="EMBL" id="MCH90771.1"/>
    </source>
</evidence>
<dbReference type="EMBL" id="LXQA010019019">
    <property type="protein sequence ID" value="MCH90771.1"/>
    <property type="molecule type" value="Genomic_DNA"/>
</dbReference>
<sequence length="74" mass="7698">NPGGTPEWLGNVVIAAYIAALLSLTLVYLLSYVHLSGAKRTITLASLLLFSLSLAAVLSGVVPPFSEDTARAVN</sequence>
<protein>
    <submittedName>
        <fullName evidence="2">Endoplasmic reticulum metallopeptidase 1-like</fullName>
    </submittedName>
</protein>
<feature type="transmembrane region" description="Helical" evidence="1">
    <location>
        <begin position="42"/>
        <end position="62"/>
    </location>
</feature>
<feature type="non-terminal residue" evidence="2">
    <location>
        <position position="74"/>
    </location>
</feature>
<name>A0A392MTH1_9FABA</name>
<comment type="caution">
    <text evidence="2">The sequence shown here is derived from an EMBL/GenBank/DDBJ whole genome shotgun (WGS) entry which is preliminary data.</text>
</comment>
<keyword evidence="1" id="KW-0472">Membrane</keyword>
<reference evidence="2 3" key="1">
    <citation type="journal article" date="2018" name="Front. Plant Sci.">
        <title>Red Clover (Trifolium pratense) and Zigzag Clover (T. medium) - A Picture of Genomic Similarities and Differences.</title>
        <authorList>
            <person name="Dluhosova J."/>
            <person name="Istvanek J."/>
            <person name="Nedelnik J."/>
            <person name="Repkova J."/>
        </authorList>
    </citation>
    <scope>NUCLEOTIDE SEQUENCE [LARGE SCALE GENOMIC DNA]</scope>
    <source>
        <strain evidence="3">cv. 10/8</strain>
        <tissue evidence="2">Leaf</tissue>
    </source>
</reference>
<keyword evidence="1" id="KW-1133">Transmembrane helix</keyword>